<evidence type="ECO:0000313" key="3">
    <source>
        <dbReference type="EMBL" id="PBK91296.1"/>
    </source>
</evidence>
<feature type="region of interest" description="Disordered" evidence="1">
    <location>
        <begin position="134"/>
        <end position="161"/>
    </location>
</feature>
<name>A0A2H3DV14_ARMGA</name>
<reference evidence="4" key="1">
    <citation type="journal article" date="2017" name="Nat. Ecol. Evol.">
        <title>Genome expansion and lineage-specific genetic innovations in the forest pathogenic fungi Armillaria.</title>
        <authorList>
            <person name="Sipos G."/>
            <person name="Prasanna A.N."/>
            <person name="Walter M.C."/>
            <person name="O'Connor E."/>
            <person name="Balint B."/>
            <person name="Krizsan K."/>
            <person name="Kiss B."/>
            <person name="Hess J."/>
            <person name="Varga T."/>
            <person name="Slot J."/>
            <person name="Riley R."/>
            <person name="Boka B."/>
            <person name="Rigling D."/>
            <person name="Barry K."/>
            <person name="Lee J."/>
            <person name="Mihaltcheva S."/>
            <person name="LaButti K."/>
            <person name="Lipzen A."/>
            <person name="Waldron R."/>
            <person name="Moloney N.M."/>
            <person name="Sperisen C."/>
            <person name="Kredics L."/>
            <person name="Vagvoelgyi C."/>
            <person name="Patrignani A."/>
            <person name="Fitzpatrick D."/>
            <person name="Nagy I."/>
            <person name="Doyle S."/>
            <person name="Anderson J.B."/>
            <person name="Grigoriev I.V."/>
            <person name="Gueldener U."/>
            <person name="Muensterkoetter M."/>
            <person name="Nagy L.G."/>
        </authorList>
    </citation>
    <scope>NUCLEOTIDE SEQUENCE [LARGE SCALE GENOMIC DNA]</scope>
    <source>
        <strain evidence="4">Ar21-2</strain>
    </source>
</reference>
<evidence type="ECO:0000256" key="1">
    <source>
        <dbReference type="SAM" id="MobiDB-lite"/>
    </source>
</evidence>
<dbReference type="Pfam" id="PF17667">
    <property type="entry name" value="Pkinase_fungal"/>
    <property type="match status" value="2"/>
</dbReference>
<evidence type="ECO:0000313" key="4">
    <source>
        <dbReference type="Proteomes" id="UP000217790"/>
    </source>
</evidence>
<feature type="domain" description="Fungal-type protein kinase" evidence="2">
    <location>
        <begin position="376"/>
        <end position="496"/>
    </location>
</feature>
<dbReference type="InterPro" id="IPR040976">
    <property type="entry name" value="Pkinase_fungal"/>
</dbReference>
<dbReference type="Proteomes" id="UP000217790">
    <property type="component" value="Unassembled WGS sequence"/>
</dbReference>
<evidence type="ECO:0000259" key="2">
    <source>
        <dbReference type="Pfam" id="PF17667"/>
    </source>
</evidence>
<protein>
    <recommendedName>
        <fullName evidence="2">Fungal-type protein kinase domain-containing protein</fullName>
    </recommendedName>
</protein>
<dbReference type="EMBL" id="KZ293662">
    <property type="protein sequence ID" value="PBK91296.1"/>
    <property type="molecule type" value="Genomic_DNA"/>
</dbReference>
<proteinExistence type="predicted"/>
<dbReference type="AlphaFoldDB" id="A0A2H3DV14"/>
<organism evidence="3 4">
    <name type="scientific">Armillaria gallica</name>
    <name type="common">Bulbous honey fungus</name>
    <name type="synonym">Armillaria bulbosa</name>
    <dbReference type="NCBI Taxonomy" id="47427"/>
    <lineage>
        <taxon>Eukaryota</taxon>
        <taxon>Fungi</taxon>
        <taxon>Dikarya</taxon>
        <taxon>Basidiomycota</taxon>
        <taxon>Agaricomycotina</taxon>
        <taxon>Agaricomycetes</taxon>
        <taxon>Agaricomycetidae</taxon>
        <taxon>Agaricales</taxon>
        <taxon>Marasmiineae</taxon>
        <taxon>Physalacriaceae</taxon>
        <taxon>Armillaria</taxon>
    </lineage>
</organism>
<gene>
    <name evidence="3" type="ORF">ARMGADRAFT_1031968</name>
</gene>
<keyword evidence="4" id="KW-1185">Reference proteome</keyword>
<dbReference type="OrthoDB" id="5569250at2759"/>
<dbReference type="PANTHER" id="PTHR38248:SF2">
    <property type="entry name" value="FUNK1 11"/>
    <property type="match status" value="1"/>
</dbReference>
<dbReference type="PANTHER" id="PTHR38248">
    <property type="entry name" value="FUNK1 6"/>
    <property type="match status" value="1"/>
</dbReference>
<dbReference type="InParanoid" id="A0A2H3DV14"/>
<dbReference type="OMA" id="ICINNIM"/>
<dbReference type="STRING" id="47427.A0A2H3DV14"/>
<sequence length="610" mass="70935">MSKNGLSGFGDLARPKLLRWKLKNSALKKYGDILQGDRAQEPELYAQFQIICEDVLQRLSKDAKRRSKHNIGIWHGSGSAQLPDAHTQTVVRKPDILVLRRSTIQSLNRTTKLKINRIQRHHLWGLTLFPMEVEKTKQKPSPPKTTKAVSNKKSTNDPRGSHRYTIKDAQLGSYVLECFLANYRMFVIALSLKNYDVTLWYYDSIGALRSIPFNFLHDPRCLILVLHCMNEASSAQAGFSPFIAEATILGGRPWVWKGQRLEFTNSGGLLRTFIVTDDPLFISRQMQGKRTFILPVKPADKKAPKREMVLKFLWLDRGRSPEIVLINEICTAAPELKEYLPRIFFDRFYNSEMDLHLPRFNLNIQFNKLKMRDLTVIVAESCYELWMVDSLEEFKTAFVNIFKCHHRVFIKGRILHGAITSRNIMFYRREDSSVVGSLHGFDDSFRVDDTDTVIPSEVSHSPCISPFTATDLLDITIETPHRYCHDLESFFYVLLWAGVHFDLKNHKEKPMDELFALWNVHTEADFTKAHDNKSEIWHNDGRLNRFKSRFTEDFIPLWDEWVTPLRELFYDAQEEEKRIRAQTPDQETLNSILTFENFMGALGQEPRTWD</sequence>
<accession>A0A2H3DV14</accession>
<feature type="domain" description="Fungal-type protein kinase" evidence="2">
    <location>
        <begin position="163"/>
        <end position="329"/>
    </location>
</feature>